<organism evidence="1 2">
    <name type="scientific">Roseimicrobium gellanilyticum</name>
    <dbReference type="NCBI Taxonomy" id="748857"/>
    <lineage>
        <taxon>Bacteria</taxon>
        <taxon>Pseudomonadati</taxon>
        <taxon>Verrucomicrobiota</taxon>
        <taxon>Verrucomicrobiia</taxon>
        <taxon>Verrucomicrobiales</taxon>
        <taxon>Verrucomicrobiaceae</taxon>
        <taxon>Roseimicrobium</taxon>
    </lineage>
</organism>
<accession>A0A366HLQ6</accession>
<proteinExistence type="predicted"/>
<protein>
    <submittedName>
        <fullName evidence="1">Uncharacterized protein</fullName>
    </submittedName>
</protein>
<dbReference type="EMBL" id="QNRR01000005">
    <property type="protein sequence ID" value="RBP43804.1"/>
    <property type="molecule type" value="Genomic_DNA"/>
</dbReference>
<reference evidence="1 2" key="1">
    <citation type="submission" date="2018-06" db="EMBL/GenBank/DDBJ databases">
        <title>Genomic Encyclopedia of Type Strains, Phase IV (KMG-IV): sequencing the most valuable type-strain genomes for metagenomic binning, comparative biology and taxonomic classification.</title>
        <authorList>
            <person name="Goeker M."/>
        </authorList>
    </citation>
    <scope>NUCLEOTIDE SEQUENCE [LARGE SCALE GENOMIC DNA]</scope>
    <source>
        <strain evidence="1 2">DSM 25532</strain>
    </source>
</reference>
<name>A0A366HLQ6_9BACT</name>
<sequence length="77" mass="8757">METLHDGLPKNDAVRVVGRLESLGSQTERFDCLQRQAMLLRGAPVYPKGVFKFKTYEEADAWMGQIRYVKPQGKTQA</sequence>
<evidence type="ECO:0000313" key="1">
    <source>
        <dbReference type="EMBL" id="RBP43804.1"/>
    </source>
</evidence>
<evidence type="ECO:0000313" key="2">
    <source>
        <dbReference type="Proteomes" id="UP000253426"/>
    </source>
</evidence>
<keyword evidence="2" id="KW-1185">Reference proteome</keyword>
<comment type="caution">
    <text evidence="1">The sequence shown here is derived from an EMBL/GenBank/DDBJ whole genome shotgun (WGS) entry which is preliminary data.</text>
</comment>
<dbReference type="Proteomes" id="UP000253426">
    <property type="component" value="Unassembled WGS sequence"/>
</dbReference>
<dbReference type="RefSeq" id="WP_113959275.1">
    <property type="nucleotide sequence ID" value="NZ_QNRR01000005.1"/>
</dbReference>
<dbReference type="AlphaFoldDB" id="A0A366HLQ6"/>
<gene>
    <name evidence="1" type="ORF">DES53_105203</name>
</gene>